<reference evidence="7 8" key="1">
    <citation type="submission" date="2015-04" db="EMBL/GenBank/DDBJ databases">
        <title>The draft genome sequence of Roseovarius sp.R12b.</title>
        <authorList>
            <person name="Li G."/>
            <person name="Lai Q."/>
            <person name="Shao Z."/>
            <person name="Yan P."/>
        </authorList>
    </citation>
    <scope>NUCLEOTIDE SEQUENCE [LARGE SCALE GENOMIC DNA]</scope>
    <source>
        <strain evidence="7 8">R12B</strain>
    </source>
</reference>
<evidence type="ECO:0000256" key="5">
    <source>
        <dbReference type="ARBA" id="ARBA00023186"/>
    </source>
</evidence>
<dbReference type="GO" id="GO:0051082">
    <property type="term" value="F:unfolded protein binding"/>
    <property type="evidence" value="ECO:0007669"/>
    <property type="project" value="InterPro"/>
</dbReference>
<dbReference type="EMBL" id="LAXJ01000041">
    <property type="protein sequence ID" value="KRS10251.1"/>
    <property type="molecule type" value="Genomic_DNA"/>
</dbReference>
<dbReference type="Proteomes" id="UP000051295">
    <property type="component" value="Unassembled WGS sequence"/>
</dbReference>
<name>A0A0T5NMQ5_9RHOB</name>
<organism evidence="7 8">
    <name type="scientific">Roseovarius atlanticus</name>
    <dbReference type="NCBI Taxonomy" id="1641875"/>
    <lineage>
        <taxon>Bacteria</taxon>
        <taxon>Pseudomonadati</taxon>
        <taxon>Pseudomonadota</taxon>
        <taxon>Alphaproteobacteria</taxon>
        <taxon>Rhodobacterales</taxon>
        <taxon>Roseobacteraceae</taxon>
        <taxon>Roseovarius</taxon>
    </lineage>
</organism>
<dbReference type="PATRIC" id="fig|1641875.4.peg.3562"/>
<dbReference type="InterPro" id="IPR036869">
    <property type="entry name" value="J_dom_sf"/>
</dbReference>
<sequence length="316" mass="34442">MSIDPYKTLGIHKTATQDEIKKAYRKLAKDLHPDLHPDDAAKQERFKAVSAAYDLLGDAEKRRRFDAGEINASGQEWPERQYYHQYAGQDAGRRYDPGSGFGGGATMGEEDLSDIFSQFFGGQGGARGSGFGAGFHARGQDLRYQLEIDFLEAVRGAKRSVTMPDGAHIEITIPKGLKDGQTLRLRGKGAPGMGEAEAGDALVTVSVRPHPVFTRVGDDIEVDLPITFDEAVIGAKVDVPTVNGPVSVTIPKGVSSGRKLRLRGKGIQRKGGKAGDQIVQLKIVLPKEVDDDMTSLARRWRDIAGFDPRADMRRKL</sequence>
<dbReference type="PANTHER" id="PTHR43096:SF48">
    <property type="entry name" value="CHAPERONE PROTEIN DNAJ"/>
    <property type="match status" value="1"/>
</dbReference>
<keyword evidence="3" id="KW-0863">Zinc-finger</keyword>
<dbReference type="Gene3D" id="2.60.260.20">
    <property type="entry name" value="Urease metallochaperone UreE, N-terminal domain"/>
    <property type="match status" value="2"/>
</dbReference>
<feature type="domain" description="J" evidence="6">
    <location>
        <begin position="4"/>
        <end position="69"/>
    </location>
</feature>
<dbReference type="PROSITE" id="PS00636">
    <property type="entry name" value="DNAJ_1"/>
    <property type="match status" value="1"/>
</dbReference>
<comment type="caution">
    <text evidence="7">The sequence shown here is derived from an EMBL/GenBank/DDBJ whole genome shotgun (WGS) entry which is preliminary data.</text>
</comment>
<dbReference type="AlphaFoldDB" id="A0A0T5NMQ5"/>
<evidence type="ECO:0000256" key="2">
    <source>
        <dbReference type="ARBA" id="ARBA00022737"/>
    </source>
</evidence>
<dbReference type="GO" id="GO:0042026">
    <property type="term" value="P:protein refolding"/>
    <property type="evidence" value="ECO:0007669"/>
    <property type="project" value="TreeGrafter"/>
</dbReference>
<evidence type="ECO:0000313" key="7">
    <source>
        <dbReference type="EMBL" id="KRS10251.1"/>
    </source>
</evidence>
<protein>
    <submittedName>
        <fullName evidence="7">Molecular chaperone DnaJ</fullName>
    </submittedName>
</protein>
<proteinExistence type="predicted"/>
<keyword evidence="2" id="KW-0677">Repeat</keyword>
<dbReference type="PANTHER" id="PTHR43096">
    <property type="entry name" value="DNAJ HOMOLOG 1, MITOCHONDRIAL-RELATED"/>
    <property type="match status" value="1"/>
</dbReference>
<evidence type="ECO:0000313" key="8">
    <source>
        <dbReference type="Proteomes" id="UP000051295"/>
    </source>
</evidence>
<gene>
    <name evidence="7" type="ORF">XM53_22110</name>
</gene>
<dbReference type="CDD" id="cd06257">
    <property type="entry name" value="DnaJ"/>
    <property type="match status" value="1"/>
</dbReference>
<accession>A0A0T5NMQ5</accession>
<dbReference type="InterPro" id="IPR002939">
    <property type="entry name" value="DnaJ_C"/>
</dbReference>
<dbReference type="PRINTS" id="PR00625">
    <property type="entry name" value="JDOMAIN"/>
</dbReference>
<evidence type="ECO:0000256" key="4">
    <source>
        <dbReference type="ARBA" id="ARBA00022833"/>
    </source>
</evidence>
<evidence type="ECO:0000256" key="1">
    <source>
        <dbReference type="ARBA" id="ARBA00022723"/>
    </source>
</evidence>
<dbReference type="GO" id="GO:0008270">
    <property type="term" value="F:zinc ion binding"/>
    <property type="evidence" value="ECO:0007669"/>
    <property type="project" value="UniProtKB-KW"/>
</dbReference>
<dbReference type="SUPFAM" id="SSF49493">
    <property type="entry name" value="HSP40/DnaJ peptide-binding domain"/>
    <property type="match status" value="2"/>
</dbReference>
<dbReference type="SUPFAM" id="SSF46565">
    <property type="entry name" value="Chaperone J-domain"/>
    <property type="match status" value="1"/>
</dbReference>
<dbReference type="OrthoDB" id="9779889at2"/>
<dbReference type="Gene3D" id="1.10.287.110">
    <property type="entry name" value="DnaJ domain"/>
    <property type="match status" value="1"/>
</dbReference>
<keyword evidence="1" id="KW-0479">Metal-binding</keyword>
<evidence type="ECO:0000259" key="6">
    <source>
        <dbReference type="PROSITE" id="PS50076"/>
    </source>
</evidence>
<dbReference type="CDD" id="cd10747">
    <property type="entry name" value="DnaJ_C"/>
    <property type="match status" value="1"/>
</dbReference>
<dbReference type="Pfam" id="PF01556">
    <property type="entry name" value="DnaJ_C"/>
    <property type="match status" value="1"/>
</dbReference>
<dbReference type="RefSeq" id="WP_057796962.1">
    <property type="nucleotide sequence ID" value="NZ_LAXJ01000041.1"/>
</dbReference>
<dbReference type="InterPro" id="IPR018253">
    <property type="entry name" value="DnaJ_domain_CS"/>
</dbReference>
<dbReference type="FunFam" id="2.60.260.20:FF:000005">
    <property type="entry name" value="Chaperone protein dnaJ 1, mitochondrial"/>
    <property type="match status" value="1"/>
</dbReference>
<dbReference type="Pfam" id="PF00226">
    <property type="entry name" value="DnaJ"/>
    <property type="match status" value="1"/>
</dbReference>
<evidence type="ECO:0000256" key="3">
    <source>
        <dbReference type="ARBA" id="ARBA00022771"/>
    </source>
</evidence>
<dbReference type="SMART" id="SM00271">
    <property type="entry name" value="DnaJ"/>
    <property type="match status" value="1"/>
</dbReference>
<keyword evidence="8" id="KW-1185">Reference proteome</keyword>
<dbReference type="GO" id="GO:0005737">
    <property type="term" value="C:cytoplasm"/>
    <property type="evidence" value="ECO:0007669"/>
    <property type="project" value="TreeGrafter"/>
</dbReference>
<dbReference type="InterPro" id="IPR001623">
    <property type="entry name" value="DnaJ_domain"/>
</dbReference>
<keyword evidence="4" id="KW-0862">Zinc</keyword>
<dbReference type="STRING" id="1641875.XM53_22110"/>
<dbReference type="InterPro" id="IPR008971">
    <property type="entry name" value="HSP40/DnaJ_pept-bd"/>
</dbReference>
<keyword evidence="5" id="KW-0143">Chaperone</keyword>
<dbReference type="PROSITE" id="PS50076">
    <property type="entry name" value="DNAJ_2"/>
    <property type="match status" value="1"/>
</dbReference>